<keyword evidence="3" id="KW-0472">Membrane</keyword>
<feature type="domain" description="Apple" evidence="6">
    <location>
        <begin position="191"/>
        <end position="228"/>
    </location>
</feature>
<dbReference type="InterPro" id="IPR006652">
    <property type="entry name" value="Kelch_1"/>
</dbReference>
<keyword evidence="1" id="KW-0880">Kelch repeat</keyword>
<keyword evidence="4" id="KW-0732">Signal</keyword>
<feature type="domain" description="Apple" evidence="6">
    <location>
        <begin position="110"/>
        <end position="133"/>
    </location>
</feature>
<feature type="signal peptide" evidence="4">
    <location>
        <begin position="1"/>
        <end position="22"/>
    </location>
</feature>
<dbReference type="Pfam" id="PF00024">
    <property type="entry name" value="PAN_1"/>
    <property type="match status" value="1"/>
</dbReference>
<feature type="transmembrane region" description="Helical" evidence="3">
    <location>
        <begin position="584"/>
        <end position="612"/>
    </location>
</feature>
<organism evidence="7 8">
    <name type="scientific">Tigriopus californicus</name>
    <name type="common">Marine copepod</name>
    <dbReference type="NCBI Taxonomy" id="6832"/>
    <lineage>
        <taxon>Eukaryota</taxon>
        <taxon>Metazoa</taxon>
        <taxon>Ecdysozoa</taxon>
        <taxon>Arthropoda</taxon>
        <taxon>Crustacea</taxon>
        <taxon>Multicrustacea</taxon>
        <taxon>Hexanauplia</taxon>
        <taxon>Copepoda</taxon>
        <taxon>Harpacticoida</taxon>
        <taxon>Harpacticidae</taxon>
        <taxon>Tigriopus</taxon>
    </lineage>
</organism>
<comment type="caution">
    <text evidence="7">The sequence shown here is derived from an EMBL/GenBank/DDBJ whole genome shotgun (WGS) entry which is preliminary data.</text>
</comment>
<dbReference type="Proteomes" id="UP000318571">
    <property type="component" value="Chromosome 2"/>
</dbReference>
<dbReference type="Pfam" id="PF01344">
    <property type="entry name" value="Kelch_1"/>
    <property type="match status" value="1"/>
</dbReference>
<dbReference type="SUPFAM" id="SSF50965">
    <property type="entry name" value="Galactose oxidase, central domain"/>
    <property type="match status" value="1"/>
</dbReference>
<keyword evidence="2" id="KW-0677">Repeat</keyword>
<evidence type="ECO:0000313" key="7">
    <source>
        <dbReference type="EMBL" id="TRY74923.1"/>
    </source>
</evidence>
<keyword evidence="8" id="KW-1185">Reference proteome</keyword>
<accession>A0A553PB68</accession>
<dbReference type="OMA" id="GCRYYWW"/>
<protein>
    <recommendedName>
        <fullName evidence="5 6">Apple domain-containing protein</fullName>
    </recommendedName>
</protein>
<evidence type="ECO:0000256" key="1">
    <source>
        <dbReference type="ARBA" id="ARBA00022441"/>
    </source>
</evidence>
<proteinExistence type="predicted"/>
<keyword evidence="3" id="KW-1133">Transmembrane helix</keyword>
<sequence>MVNMFLIFLSWVQCLVVIGVTGRNLMENAPQMCPIEHNNLIDVQLFVSDEEECFKLCEKSDKCKFFRFYASSFTRPSQCFLFKSCGRQVEDASPDCMLNKENTVEVKPFIKSHGECKQLCQGDRRCAYFKYQPRAKPRTGDPDLPPAINPLLNQIGTNQEEFCFILRSCSKRMVDNVQCALGKNNFLDVKFFVESTDECKIHCQATNGCRYYWWYPLDYSESPAYCYMFQQCAPKDKEPEVALIIGGRHPGHYFMTQKQHNDLIMRNDVCMLETNDNVSLARAGAISQFVGDKVLYCGGRNGHGVHTDCLAFHPKNNTWAHHSNMVRAREEATSVVIGTAVFVMGGIDEKTVEVINLKSEIQGSPDIPEWKLGPDLPQVLGRSCAVLMDNETVIIAGGHDDNSTLSLATGYMLNILENAWTEIPNMKVPRRDHACLFVEFEKSKGMLVTGGLGENDEVLDSAEFFDLATNEWILTSGMKVGRTEHAMSLIYGIPTVIGGLSNSGFLTSIEQFDKSSASWNVPLERDWRIVNNALGAPRYEMTSASIPVSLMETHENFSHQVQNASEDIQRTRVKHQDILELSPWNLLLIILAILLAYWGMNLVCLCLAACLIGHGSKKRPGEDGLDQRDFERSSIYKVVNGVLRGSLTDFQSSDALSLSESGDTSDDVLGTVEVHSTSTILSVVPKGATPSPNSSQTTTIGLGHDFFEMSLPNVTNVS</sequence>
<dbReference type="InterPro" id="IPR015915">
    <property type="entry name" value="Kelch-typ_b-propeller"/>
</dbReference>
<dbReference type="PANTHER" id="PTHR46344:SF27">
    <property type="entry name" value="KELCH REPEAT SUPERFAMILY PROTEIN"/>
    <property type="match status" value="1"/>
</dbReference>
<evidence type="ECO:0000313" key="8">
    <source>
        <dbReference type="Proteomes" id="UP000318571"/>
    </source>
</evidence>
<dbReference type="InterPro" id="IPR011043">
    <property type="entry name" value="Gal_Oxase/kelch_b-propeller"/>
</dbReference>
<keyword evidence="3" id="KW-0812">Transmembrane</keyword>
<feature type="chain" id="PRO_5021896669" description="Apple domain-containing protein" evidence="4">
    <location>
        <begin position="23"/>
        <end position="718"/>
    </location>
</feature>
<evidence type="ECO:0000256" key="2">
    <source>
        <dbReference type="ARBA" id="ARBA00022737"/>
    </source>
</evidence>
<reference evidence="7 8" key="1">
    <citation type="journal article" date="2018" name="Nat. Ecol. Evol.">
        <title>Genomic signatures of mitonuclear coevolution across populations of Tigriopus californicus.</title>
        <authorList>
            <person name="Barreto F.S."/>
            <person name="Watson E.T."/>
            <person name="Lima T.G."/>
            <person name="Willett C.S."/>
            <person name="Edmands S."/>
            <person name="Li W."/>
            <person name="Burton R.S."/>
        </authorList>
    </citation>
    <scope>NUCLEOTIDE SEQUENCE [LARGE SCALE GENOMIC DNA]</scope>
    <source>
        <strain evidence="7 8">San Diego</strain>
    </source>
</reference>
<gene>
    <name evidence="7" type="ORF">TCAL_07513</name>
</gene>
<evidence type="ECO:0000256" key="4">
    <source>
        <dbReference type="SAM" id="SignalP"/>
    </source>
</evidence>
<dbReference type="SMART" id="SM00612">
    <property type="entry name" value="Kelch"/>
    <property type="match status" value="4"/>
</dbReference>
<dbReference type="AlphaFoldDB" id="A0A553PB68"/>
<dbReference type="Gene3D" id="2.120.10.80">
    <property type="entry name" value="Kelch-type beta propeller"/>
    <property type="match status" value="1"/>
</dbReference>
<dbReference type="EMBL" id="VCGU01000005">
    <property type="protein sequence ID" value="TRY74923.1"/>
    <property type="molecule type" value="Genomic_DNA"/>
</dbReference>
<evidence type="ECO:0000256" key="3">
    <source>
        <dbReference type="SAM" id="Phobius"/>
    </source>
</evidence>
<evidence type="ECO:0000259" key="6">
    <source>
        <dbReference type="Pfam" id="PF14295"/>
    </source>
</evidence>
<dbReference type="STRING" id="6832.A0A553PB68"/>
<dbReference type="Pfam" id="PF14295">
    <property type="entry name" value="PAN_4"/>
    <property type="match status" value="2"/>
</dbReference>
<feature type="domain" description="Apple" evidence="5">
    <location>
        <begin position="42"/>
        <end position="88"/>
    </location>
</feature>
<name>A0A553PB68_TIGCA</name>
<dbReference type="InterPro" id="IPR003609">
    <property type="entry name" value="Pan_app"/>
</dbReference>
<dbReference type="PANTHER" id="PTHR46344">
    <property type="entry name" value="OS02G0202900 PROTEIN"/>
    <property type="match status" value="1"/>
</dbReference>
<evidence type="ECO:0000259" key="5">
    <source>
        <dbReference type="Pfam" id="PF00024"/>
    </source>
</evidence>